<dbReference type="GO" id="GO:0005829">
    <property type="term" value="C:cytosol"/>
    <property type="evidence" value="ECO:0007669"/>
    <property type="project" value="TreeGrafter"/>
</dbReference>
<dbReference type="Pfam" id="PF07064">
    <property type="entry name" value="RIC1"/>
    <property type="match status" value="1"/>
</dbReference>
<dbReference type="GO" id="GO:0034066">
    <property type="term" value="C:Ric1-Rgp1 guanyl-nucleotide exchange factor complex"/>
    <property type="evidence" value="ECO:0007669"/>
    <property type="project" value="InterPro"/>
</dbReference>
<dbReference type="GO" id="GO:0000139">
    <property type="term" value="C:Golgi membrane"/>
    <property type="evidence" value="ECO:0007669"/>
    <property type="project" value="TreeGrafter"/>
</dbReference>
<sequence length="1171" mass="133488">MHVWPISSPQSFTIPKRTLPLDNSTTDGTDTTCEPELQRPNPKDEQVIKTANELILQSVSVSETNSLILLTSTRVLLYNFKPLAPTSTHERSLKSIEIFGANKFIIYNSDNETIKGITANLNDTDGDGSIMAINNNNNNNNNGNNAHRRVYFYVVTDKNYILVYQIATRNDAAVAYKEYGMLPKHKILMPQTLQSKAKDYYNYFNDTNVDEVIANDIDDEVLTVFSQQNNKKVIQNGYSINRQRNIFQMLINSRDEISDEMPIKASELRLKCVLKFDHEILQGMVFRGSPNFLRKDKHTRNSMNSSRVSDTFGDKRIDHLFILFSHEVHLLTLENFKLKSNESIKIRNGIKLITNNGYLFVLSRDKVNNNGGNSNNDNYKLFLSMINTINKTVYTNELNIQTTSTEQFINAYSFGNDLFNILLSKEMVLYDVRKKEIVKRVKFNSKITRGGKLTDDVALLTTEYSGIQLVSKYGNILFTFENEIEKQGLLTSFSYMDQTIITTFSNNINGTMEGTFQVWNCWQEISAKQISNLKVSGPYVLNDNKTNSLLIFQSTSIGTYSSMFTASIQSNGTSGNGSYNKQGGGGGGHNNSNNNSNRLVLRLPTKSINNYVSLTKLNGSLTKLACFVANKDILLICDFKILEDHSGGNRNWQNFQFSGILDMEWIGDKYLLIAYTEDYVTVLKCYDIEEILRVNNGDMETGRTWSYVIKSDEFLASMSVNTLNDCTVVRKKKTSEILYKTAEICLCLGSISVKNTRRIEQFDVLSDLHLFNVNTIVNHRTAAPININKDVFFKYFRWIYRHKKNQFVIYNEYDELLRLDYNENTGWEFKILYSNVERIVDFIDGKLCLIKGNELIITNLSAIIDSSVSEIPLLVKHNIYEEEYPILLNKECTIFQSLQCAIGKYHSGLSLHDGIVLDGIIESILEYLSSSVNDEQLVTNYLESVTRKYSYSKHYLFALEKVLSFKILNKQDLSMIMRLINLYDEANTGLITVAHRRLEIISNCLRKIEIRYWKYFFESTKITPKTLISDCIKLNNAKTLGVLLMVFLNYNEDNNADSASSVFVDNKDVKNSGSLRIYDEEEEDDKNTASAGILLKDQTLVKQVLKILVNAAVSTAASVAANCGGEDVGTEFEDEDESLEYWNLSFQLIRFLKTFDKENGTKIATNVLDYV</sequence>
<dbReference type="PANTHER" id="PTHR22746:SF10">
    <property type="entry name" value="GUANINE NUCLEOTIDE EXCHANGE FACTOR SUBUNIT RIC1"/>
    <property type="match status" value="1"/>
</dbReference>
<accession>A0A376BB34</accession>
<organism evidence="5 6">
    <name type="scientific">Saccharomycodes ludwigii</name>
    <dbReference type="NCBI Taxonomy" id="36035"/>
    <lineage>
        <taxon>Eukaryota</taxon>
        <taxon>Fungi</taxon>
        <taxon>Dikarya</taxon>
        <taxon>Ascomycota</taxon>
        <taxon>Saccharomycotina</taxon>
        <taxon>Saccharomycetes</taxon>
        <taxon>Saccharomycodales</taxon>
        <taxon>Saccharomycodaceae</taxon>
        <taxon>Saccharomycodes</taxon>
    </lineage>
</organism>
<feature type="region of interest" description="Disordered" evidence="3">
    <location>
        <begin position="575"/>
        <end position="596"/>
    </location>
</feature>
<dbReference type="PANTHER" id="PTHR22746">
    <property type="entry name" value="RAB6A-GEF COMPLEX PARTNER PROTEIN 1"/>
    <property type="match status" value="1"/>
</dbReference>
<name>A0A376BB34_9ASCO</name>
<dbReference type="InterPro" id="IPR040096">
    <property type="entry name" value="Ric1"/>
</dbReference>
<evidence type="ECO:0000313" key="6">
    <source>
        <dbReference type="Proteomes" id="UP000262825"/>
    </source>
</evidence>
<dbReference type="Proteomes" id="UP000262825">
    <property type="component" value="Unassembled WGS sequence"/>
</dbReference>
<evidence type="ECO:0000256" key="1">
    <source>
        <dbReference type="ARBA" id="ARBA00004370"/>
    </source>
</evidence>
<evidence type="ECO:0000256" key="3">
    <source>
        <dbReference type="SAM" id="MobiDB-lite"/>
    </source>
</evidence>
<protein>
    <recommendedName>
        <fullName evidence="4">RIC1 C-terminal alpha solenoid region domain-containing protein</fullName>
    </recommendedName>
</protein>
<evidence type="ECO:0000259" key="4">
    <source>
        <dbReference type="Pfam" id="PF07064"/>
    </source>
</evidence>
<proteinExistence type="predicted"/>
<feature type="compositionally biased region" description="Polar residues" evidence="3">
    <location>
        <begin position="21"/>
        <end position="32"/>
    </location>
</feature>
<dbReference type="VEuPathDB" id="FungiDB:SCODWIG_03121"/>
<comment type="subcellular location">
    <subcellularLocation>
        <location evidence="1">Membrane</location>
    </subcellularLocation>
</comment>
<dbReference type="GO" id="GO:0006886">
    <property type="term" value="P:intracellular protein transport"/>
    <property type="evidence" value="ECO:0007669"/>
    <property type="project" value="InterPro"/>
</dbReference>
<evidence type="ECO:0000256" key="2">
    <source>
        <dbReference type="ARBA" id="ARBA00023136"/>
    </source>
</evidence>
<feature type="region of interest" description="Disordered" evidence="3">
    <location>
        <begin position="15"/>
        <end position="42"/>
    </location>
</feature>
<reference evidence="6" key="1">
    <citation type="submission" date="2018-06" db="EMBL/GenBank/DDBJ databases">
        <authorList>
            <person name="Guldener U."/>
        </authorList>
    </citation>
    <scope>NUCLEOTIDE SEQUENCE [LARGE SCALE GENOMIC DNA]</scope>
    <source>
        <strain evidence="6">UTAD17</strain>
    </source>
</reference>
<evidence type="ECO:0000313" key="5">
    <source>
        <dbReference type="EMBL" id="SSD61360.1"/>
    </source>
</evidence>
<dbReference type="AlphaFoldDB" id="A0A376BB34"/>
<keyword evidence="2" id="KW-0472">Membrane</keyword>
<dbReference type="InterPro" id="IPR009771">
    <property type="entry name" value="RIC1_C"/>
</dbReference>
<feature type="domain" description="RIC1 C-terminal alpha solenoid region" evidence="4">
    <location>
        <begin position="993"/>
        <end position="1058"/>
    </location>
</feature>
<gene>
    <name evidence="5" type="ORF">SCODWIG_03121</name>
</gene>
<dbReference type="GO" id="GO:0042147">
    <property type="term" value="P:retrograde transport, endosome to Golgi"/>
    <property type="evidence" value="ECO:0007669"/>
    <property type="project" value="TreeGrafter"/>
</dbReference>
<keyword evidence="6" id="KW-1185">Reference proteome</keyword>
<dbReference type="EMBL" id="UFAJ01000668">
    <property type="protein sequence ID" value="SSD61360.1"/>
    <property type="molecule type" value="Genomic_DNA"/>
</dbReference>